<dbReference type="Proteomes" id="UP001058003">
    <property type="component" value="Chromosome"/>
</dbReference>
<gene>
    <name evidence="1" type="ORF">Daura_18910</name>
</gene>
<protein>
    <submittedName>
        <fullName evidence="1">Uncharacterized protein</fullName>
    </submittedName>
</protein>
<accession>A0A9Q9IKX1</accession>
<evidence type="ECO:0000313" key="1">
    <source>
        <dbReference type="EMBL" id="UWZ58052.1"/>
    </source>
</evidence>
<dbReference type="AlphaFoldDB" id="A0A9Q9IKX1"/>
<name>A0A9Q9IKX1_9ACTN</name>
<dbReference type="EMBL" id="CP073767">
    <property type="protein sequence ID" value="UWZ58052.1"/>
    <property type="molecule type" value="Genomic_DNA"/>
</dbReference>
<dbReference type="RefSeq" id="WP_033366992.1">
    <property type="nucleotide sequence ID" value="NZ_CP073767.1"/>
</dbReference>
<dbReference type="OrthoDB" id="3384418at2"/>
<sequence length="97" mass="10668">MGAAVAASGQWHDDDGVRMPAGDAHAWLPGHNQTVCGVPLSRAGLRVFPHVPWEYRDTDVLGPNDRVGHVCEHCLAALRPRRRRGEKAGWTRTSPRP</sequence>
<organism evidence="1 2">
    <name type="scientific">Dactylosporangium aurantiacum</name>
    <dbReference type="NCBI Taxonomy" id="35754"/>
    <lineage>
        <taxon>Bacteria</taxon>
        <taxon>Bacillati</taxon>
        <taxon>Actinomycetota</taxon>
        <taxon>Actinomycetes</taxon>
        <taxon>Micromonosporales</taxon>
        <taxon>Micromonosporaceae</taxon>
        <taxon>Dactylosporangium</taxon>
    </lineage>
</organism>
<keyword evidence="2" id="KW-1185">Reference proteome</keyword>
<evidence type="ECO:0000313" key="2">
    <source>
        <dbReference type="Proteomes" id="UP001058003"/>
    </source>
</evidence>
<proteinExistence type="predicted"/>
<reference evidence="1" key="1">
    <citation type="submission" date="2021-04" db="EMBL/GenBank/DDBJ databases">
        <title>Dactylosporangium aurantiacum NRRL B-8018 full assembly.</title>
        <authorList>
            <person name="Hartkoorn R.C."/>
            <person name="Beaudoing E."/>
            <person name="Hot D."/>
        </authorList>
    </citation>
    <scope>NUCLEOTIDE SEQUENCE</scope>
    <source>
        <strain evidence="1">NRRL B-8018</strain>
    </source>
</reference>
<dbReference type="KEGG" id="daur:Daura_18910"/>